<evidence type="ECO:0000313" key="5">
    <source>
        <dbReference type="EMBL" id="QEI07723.1"/>
    </source>
</evidence>
<dbReference type="Gene3D" id="3.30.450.90">
    <property type="match status" value="1"/>
</dbReference>
<proteinExistence type="inferred from homology"/>
<keyword evidence="3" id="KW-0067">ATP-binding</keyword>
<dbReference type="EMBL" id="CP043046">
    <property type="protein sequence ID" value="QEI07723.1"/>
    <property type="molecule type" value="Genomic_DNA"/>
</dbReference>
<dbReference type="Proteomes" id="UP000325161">
    <property type="component" value="Chromosome"/>
</dbReference>
<organism evidence="5 6">
    <name type="scientific">Pigmentiphaga aceris</name>
    <dbReference type="NCBI Taxonomy" id="1940612"/>
    <lineage>
        <taxon>Bacteria</taxon>
        <taxon>Pseudomonadati</taxon>
        <taxon>Pseudomonadota</taxon>
        <taxon>Betaproteobacteria</taxon>
        <taxon>Burkholderiales</taxon>
        <taxon>Alcaligenaceae</taxon>
        <taxon>Pigmentiphaga</taxon>
    </lineage>
</organism>
<dbReference type="KEGG" id="pacr:FXN63_19165"/>
<sequence length="605" mass="65729">MRVPRFGLGSPVTRLDHGISEASTVHFARQRVRIANQDELAKLATPFRRSLRAEFDLASASNKLCPVELDDGSVTIFTVEEYHDSDQTDELERLIRRRQRLLSEPARIVVPPTLLLAIVREQISGDTLRNRRRVLLDPDRSSMAQAFQDMVEWGVRNGASDLHVNVRLLGAESDVRYTVGGRYVAPERFRRMPTATIMEVLAVAWMDIQGGNGAVFDPVTEQQGRLYREVDGQALMLRWASLATDAGPSVCLRILQLDAPTHGASIDALGYLPSQLAMMSRARMAEGGAVVLAGVVGSGKSTTIASMLRTIPGHRKVITLEDPVEYLIPEALQNTVARPLDGSAAGAFDAKLKTVKRSAMTDLLIGEIRDDETGRAFTDLAGSGANLYTTTHAGGVLQIADRLASDFIGVPRELLATPGILKLLIFQALLPKLCPHCALPFSALFAGGADTDGRPRDGSYWQAYGARIEQLYDIDSAGLRIRNPNGCPHCAAAAVPELLGLAGRTVVAEMMEPALDDVVLGCIRRADNITLRAHAAQQREAGYGDPDMSGKSAMECAVYKAAIGIVDPRDIEPRFRAFETVALERRQRRKPVVSDLAAVAAGGRR</sequence>
<dbReference type="Pfam" id="PF00437">
    <property type="entry name" value="T2SSE"/>
    <property type="match status" value="1"/>
</dbReference>
<dbReference type="GO" id="GO:0016887">
    <property type="term" value="F:ATP hydrolysis activity"/>
    <property type="evidence" value="ECO:0007669"/>
    <property type="project" value="TreeGrafter"/>
</dbReference>
<dbReference type="InterPro" id="IPR027417">
    <property type="entry name" value="P-loop_NTPase"/>
</dbReference>
<evidence type="ECO:0000313" key="6">
    <source>
        <dbReference type="Proteomes" id="UP000325161"/>
    </source>
</evidence>
<keyword evidence="2" id="KW-0547">Nucleotide-binding</keyword>
<gene>
    <name evidence="5" type="ORF">FXN63_19165</name>
</gene>
<keyword evidence="6" id="KW-1185">Reference proteome</keyword>
<dbReference type="AlphaFoldDB" id="A0A5C0B1T6"/>
<evidence type="ECO:0000259" key="4">
    <source>
        <dbReference type="Pfam" id="PF00437"/>
    </source>
</evidence>
<name>A0A5C0B1T6_9BURK</name>
<protein>
    <submittedName>
        <fullName evidence="5">General secretion pathway protein</fullName>
    </submittedName>
</protein>
<dbReference type="OrthoDB" id="5790493at2"/>
<accession>A0A5C0B1T6</accession>
<feature type="domain" description="Bacterial type II secretion system protein E" evidence="4">
    <location>
        <begin position="141"/>
        <end position="538"/>
    </location>
</feature>
<dbReference type="RefSeq" id="WP_148816770.1">
    <property type="nucleotide sequence ID" value="NZ_CP043046.1"/>
</dbReference>
<dbReference type="PANTHER" id="PTHR30258:SF3">
    <property type="entry name" value="SLL1921 PROTEIN"/>
    <property type="match status" value="1"/>
</dbReference>
<dbReference type="GO" id="GO:0005886">
    <property type="term" value="C:plasma membrane"/>
    <property type="evidence" value="ECO:0007669"/>
    <property type="project" value="TreeGrafter"/>
</dbReference>
<dbReference type="SUPFAM" id="SSF52540">
    <property type="entry name" value="P-loop containing nucleoside triphosphate hydrolases"/>
    <property type="match status" value="1"/>
</dbReference>
<evidence type="ECO:0000256" key="2">
    <source>
        <dbReference type="ARBA" id="ARBA00022741"/>
    </source>
</evidence>
<evidence type="ECO:0000256" key="1">
    <source>
        <dbReference type="ARBA" id="ARBA00006611"/>
    </source>
</evidence>
<dbReference type="PANTHER" id="PTHR30258">
    <property type="entry name" value="TYPE II SECRETION SYSTEM PROTEIN GSPE-RELATED"/>
    <property type="match status" value="1"/>
</dbReference>
<reference evidence="5 6" key="1">
    <citation type="submission" date="2019-08" db="EMBL/GenBank/DDBJ databases">
        <title>Amphibian skin-associated Pigmentiphaga: genome sequence and occurrence across geography and hosts.</title>
        <authorList>
            <person name="Bletz M.C."/>
            <person name="Bunk B."/>
            <person name="Sproeer C."/>
            <person name="Biwer P."/>
            <person name="Reiter S."/>
            <person name="Rabemananjara F.C.E."/>
            <person name="Schulz S."/>
            <person name="Overmann J."/>
            <person name="Vences M."/>
        </authorList>
    </citation>
    <scope>NUCLEOTIDE SEQUENCE [LARGE SCALE GENOMIC DNA]</scope>
    <source>
        <strain evidence="5 6">Mada1488</strain>
    </source>
</reference>
<evidence type="ECO:0000256" key="3">
    <source>
        <dbReference type="ARBA" id="ARBA00022840"/>
    </source>
</evidence>
<dbReference type="GO" id="GO:0005524">
    <property type="term" value="F:ATP binding"/>
    <property type="evidence" value="ECO:0007669"/>
    <property type="project" value="UniProtKB-KW"/>
</dbReference>
<dbReference type="Gene3D" id="3.40.50.300">
    <property type="entry name" value="P-loop containing nucleotide triphosphate hydrolases"/>
    <property type="match status" value="1"/>
</dbReference>
<dbReference type="InterPro" id="IPR001482">
    <property type="entry name" value="T2SS/T4SS_dom"/>
</dbReference>
<comment type="similarity">
    <text evidence="1">Belongs to the GSP E family.</text>
</comment>